<evidence type="ECO:0000313" key="1">
    <source>
        <dbReference type="EMBL" id="OGI63711.1"/>
    </source>
</evidence>
<proteinExistence type="predicted"/>
<dbReference type="AlphaFoldDB" id="A0A1F6V1R6"/>
<evidence type="ECO:0000313" key="2">
    <source>
        <dbReference type="Proteomes" id="UP000178985"/>
    </source>
</evidence>
<gene>
    <name evidence="1" type="ORF">A2733_01945</name>
</gene>
<comment type="caution">
    <text evidence="1">The sequence shown here is derived from an EMBL/GenBank/DDBJ whole genome shotgun (WGS) entry which is preliminary data.</text>
</comment>
<reference evidence="1 2" key="1">
    <citation type="journal article" date="2016" name="Nat. Commun.">
        <title>Thousands of microbial genomes shed light on interconnected biogeochemical processes in an aquifer system.</title>
        <authorList>
            <person name="Anantharaman K."/>
            <person name="Brown C.T."/>
            <person name="Hug L.A."/>
            <person name="Sharon I."/>
            <person name="Castelle C.J."/>
            <person name="Probst A.J."/>
            <person name="Thomas B.C."/>
            <person name="Singh A."/>
            <person name="Wilkins M.J."/>
            <person name="Karaoz U."/>
            <person name="Brodie E.L."/>
            <person name="Williams K.H."/>
            <person name="Hubbard S.S."/>
            <person name="Banfield J.F."/>
        </authorList>
    </citation>
    <scope>NUCLEOTIDE SEQUENCE [LARGE SCALE GENOMIC DNA]</scope>
</reference>
<accession>A0A1F6V1R6</accession>
<protein>
    <submittedName>
        <fullName evidence="1">Uncharacterized protein</fullName>
    </submittedName>
</protein>
<name>A0A1F6V1R6_9BACT</name>
<dbReference type="EMBL" id="MFTO01000013">
    <property type="protein sequence ID" value="OGI63711.1"/>
    <property type="molecule type" value="Genomic_DNA"/>
</dbReference>
<organism evidence="1 2">
    <name type="scientific">Candidatus Nomurabacteria bacterium RIFCSPHIGHO2_01_FULL_40_20</name>
    <dbReference type="NCBI Taxonomy" id="1801738"/>
    <lineage>
        <taxon>Bacteria</taxon>
        <taxon>Candidatus Nomuraibacteriota</taxon>
    </lineage>
</organism>
<dbReference type="Proteomes" id="UP000178985">
    <property type="component" value="Unassembled WGS sequence"/>
</dbReference>
<sequence>MYFISSISGVLKGNSPLAVTVPLLKRIIFREIIKTMPPSDIKNKIKNIFISLEIGNALHFRSYINFN</sequence>